<dbReference type="Pfam" id="PF05368">
    <property type="entry name" value="NmrA"/>
    <property type="match status" value="1"/>
</dbReference>
<dbReference type="InterPro" id="IPR008030">
    <property type="entry name" value="NmrA-like"/>
</dbReference>
<dbReference type="Gene3D" id="3.40.50.720">
    <property type="entry name" value="NAD(P)-binding Rossmann-like Domain"/>
    <property type="match status" value="1"/>
</dbReference>
<protein>
    <submittedName>
        <fullName evidence="3">NmrA family NAD(P)-binding protein</fullName>
    </submittedName>
</protein>
<accession>A0ABU2HAX3</accession>
<evidence type="ECO:0000313" key="4">
    <source>
        <dbReference type="Proteomes" id="UP001250214"/>
    </source>
</evidence>
<evidence type="ECO:0000313" key="3">
    <source>
        <dbReference type="EMBL" id="MDS1272471.1"/>
    </source>
</evidence>
<dbReference type="InterPro" id="IPR036291">
    <property type="entry name" value="NAD(P)-bd_dom_sf"/>
</dbReference>
<dbReference type="Proteomes" id="UP001250214">
    <property type="component" value="Unassembled WGS sequence"/>
</dbReference>
<feature type="compositionally biased region" description="Polar residues" evidence="1">
    <location>
        <begin position="1"/>
        <end position="13"/>
    </location>
</feature>
<sequence length="276" mass="29612">MTNSRNAQARQTLVTGGTGKTGRRVTERLIARGAQPHVGSRSGTPPFSWEDPNTWEPALDGADSLYIAFQPDLAFPGAADIVGQLSRLAVDKGVHRIVVLSGRGEDGALAAEQAVQQAGAEWTVVRCSWFNQNFSESFFQPPVMAGELAVPAGDAMEPFVDADDIADVAVAALTDGAHAGKVYELTGPRLLSFDDIANELSQVTGRTIRYVRITDAEFRAYLKENDLPEELADLFSEVLDGRNAHLMDGVQQALGRAPKDFAQFAREAAAAGAWTP</sequence>
<feature type="region of interest" description="Disordered" evidence="1">
    <location>
        <begin position="1"/>
        <end position="22"/>
    </location>
</feature>
<dbReference type="PANTHER" id="PTHR43162">
    <property type="match status" value="1"/>
</dbReference>
<dbReference type="PANTHER" id="PTHR43162:SF1">
    <property type="entry name" value="PRESTALK A DIFFERENTIATION PROTEIN A"/>
    <property type="match status" value="1"/>
</dbReference>
<dbReference type="EMBL" id="JAVLVT010000011">
    <property type="protein sequence ID" value="MDS1272471.1"/>
    <property type="molecule type" value="Genomic_DNA"/>
</dbReference>
<proteinExistence type="predicted"/>
<evidence type="ECO:0000256" key="1">
    <source>
        <dbReference type="SAM" id="MobiDB-lite"/>
    </source>
</evidence>
<keyword evidence="4" id="KW-1185">Reference proteome</keyword>
<gene>
    <name evidence="3" type="ORF">RIF23_19470</name>
</gene>
<dbReference type="Gene3D" id="3.90.25.10">
    <property type="entry name" value="UDP-galactose 4-epimerase, domain 1"/>
    <property type="match status" value="1"/>
</dbReference>
<evidence type="ECO:0000259" key="2">
    <source>
        <dbReference type="Pfam" id="PF05368"/>
    </source>
</evidence>
<feature type="domain" description="NmrA-like" evidence="2">
    <location>
        <begin position="112"/>
        <end position="237"/>
    </location>
</feature>
<organism evidence="3 4">
    <name type="scientific">Lipingzhangella rawalii</name>
    <dbReference type="NCBI Taxonomy" id="2055835"/>
    <lineage>
        <taxon>Bacteria</taxon>
        <taxon>Bacillati</taxon>
        <taxon>Actinomycetota</taxon>
        <taxon>Actinomycetes</taxon>
        <taxon>Streptosporangiales</taxon>
        <taxon>Nocardiopsidaceae</taxon>
        <taxon>Lipingzhangella</taxon>
    </lineage>
</organism>
<name>A0ABU2HAX3_9ACTN</name>
<reference evidence="4" key="1">
    <citation type="submission" date="2023-07" db="EMBL/GenBank/DDBJ databases">
        <title>Novel species in the genus Lipingzhangella isolated from Sambhar Salt Lake.</title>
        <authorList>
            <person name="Jiya N."/>
            <person name="Kajale S."/>
            <person name="Sharma A."/>
        </authorList>
    </citation>
    <scope>NUCLEOTIDE SEQUENCE [LARGE SCALE GENOMIC DNA]</scope>
    <source>
        <strain evidence="4">LS1_29</strain>
    </source>
</reference>
<dbReference type="InterPro" id="IPR051604">
    <property type="entry name" value="Ergot_Alk_Oxidoreductase"/>
</dbReference>
<comment type="caution">
    <text evidence="3">The sequence shown here is derived from an EMBL/GenBank/DDBJ whole genome shotgun (WGS) entry which is preliminary data.</text>
</comment>
<dbReference type="SUPFAM" id="SSF51735">
    <property type="entry name" value="NAD(P)-binding Rossmann-fold domains"/>
    <property type="match status" value="1"/>
</dbReference>
<dbReference type="RefSeq" id="WP_310914056.1">
    <property type="nucleotide sequence ID" value="NZ_JAVLVT010000011.1"/>
</dbReference>